<feature type="compositionally biased region" description="Basic and acidic residues" evidence="2">
    <location>
        <begin position="714"/>
        <end position="732"/>
    </location>
</feature>
<accession>A0AAW0IEF0</accession>
<dbReference type="Proteomes" id="UP001488838">
    <property type="component" value="Unassembled WGS sequence"/>
</dbReference>
<feature type="region of interest" description="Disordered" evidence="2">
    <location>
        <begin position="655"/>
        <end position="754"/>
    </location>
</feature>
<dbReference type="AlphaFoldDB" id="A0AAW0IEF0"/>
<evidence type="ECO:0000259" key="3">
    <source>
        <dbReference type="PROSITE" id="PS50878"/>
    </source>
</evidence>
<evidence type="ECO:0000256" key="1">
    <source>
        <dbReference type="ARBA" id="ARBA00012493"/>
    </source>
</evidence>
<gene>
    <name evidence="4" type="ORF">U0070_016120</name>
</gene>
<dbReference type="PROSITE" id="PS50878">
    <property type="entry name" value="RT_POL"/>
    <property type="match status" value="1"/>
</dbReference>
<dbReference type="EC" id="2.7.7.49" evidence="1"/>
<dbReference type="EMBL" id="JBBHLL010000148">
    <property type="protein sequence ID" value="KAK7812650.1"/>
    <property type="molecule type" value="Genomic_DNA"/>
</dbReference>
<evidence type="ECO:0000313" key="4">
    <source>
        <dbReference type="EMBL" id="KAK7812650.1"/>
    </source>
</evidence>
<protein>
    <recommendedName>
        <fullName evidence="1">RNA-directed DNA polymerase</fullName>
        <ecNumber evidence="1">2.7.7.49</ecNumber>
    </recommendedName>
</protein>
<reference evidence="4 5" key="1">
    <citation type="journal article" date="2023" name="bioRxiv">
        <title>Conserved and derived expression patterns and positive selection on dental genes reveal complex evolutionary context of ever-growing rodent molars.</title>
        <authorList>
            <person name="Calamari Z.T."/>
            <person name="Song A."/>
            <person name="Cohen E."/>
            <person name="Akter M."/>
            <person name="Roy R.D."/>
            <person name="Hallikas O."/>
            <person name="Christensen M.M."/>
            <person name="Li P."/>
            <person name="Marangoni P."/>
            <person name="Jernvall J."/>
            <person name="Klein O.D."/>
        </authorList>
    </citation>
    <scope>NUCLEOTIDE SEQUENCE [LARGE SCALE GENOMIC DNA]</scope>
    <source>
        <strain evidence="4">V071</strain>
    </source>
</reference>
<evidence type="ECO:0000313" key="5">
    <source>
        <dbReference type="Proteomes" id="UP001488838"/>
    </source>
</evidence>
<name>A0AAW0IEF0_MYOGA</name>
<proteinExistence type="predicted"/>
<keyword evidence="5" id="KW-1185">Reference proteome</keyword>
<dbReference type="InterPro" id="IPR000477">
    <property type="entry name" value="RT_dom"/>
</dbReference>
<sequence length="842" mass="96035">MEIDRKAGEPQEEEQTPSYDAQRQGHSDCPLERSRRLEIIKLRAEINKIETEKTIQRINESKSWFLEKINKIDKPLSKLIKRQRENMQINKIRNEKGDITTDTEEIQRIIRSYYESLYATKLENVKEMDIFLDKYHIPKLNQEQVNNLNRPVSREELEAVIKNLPTKKSPGPDGFNAEFYQNFQEELIPILLNVFHNIETEESLPNSFYEATVTLIPKPHKDTTKKENYRPISLMNIDAKILNKILANRIQEHIRKIIHYDQVGFIPEMQGWFNIRKSINVIHHINKLKEKNHMIISLDAEKAFDKIQHPFMIKVLERLGIQGSYLNIIKAIYSKPTANIKLNGEKLKAFPLKSGTRQGCPLSPYLFNIVLEVLAIAIRQHKEITGIRIGKDEVKLSLFADDMIVYISDPKNSTKELLQLINTFSNVAGYKINSKKSVALLYTKDKEAEREIREASPFMIATNSIKYLGVTLTKEVKDLFDKNFKSLKKEIEEDTRKWKDLPCSWIGRINISYEHPEKWEVEKDTKDPNMENANFVKHCRQKDKALQANTCESMCGDCAEQGADWNSSNGVCLLSVVHSVGEGMLVYGDYYANRAKNDEGFSEKDKMIEEDMEGKLRSCIRKLKILQPDLSNHFRTDDIRIKALLQKDPKCPASFLRARRSGTPDLTPWVGMGSGWRESAGKEGRTGGNLHQRMDGDRDRDPHWSTGLSPQGPNEERKEGEQERGSQDREGCIHPLIQGDWSGGSSPGPAGLGLNEHVIGQDSLNVADMGADWEAIDNGAGSWSACTGFLGSWSDWMLTFLALEGAGRNLAFLQVCRSSAVLDPRRGRRTAAMTEADVHPKA</sequence>
<dbReference type="PANTHER" id="PTHR19446">
    <property type="entry name" value="REVERSE TRANSCRIPTASES"/>
    <property type="match status" value="1"/>
</dbReference>
<dbReference type="Pfam" id="PF00078">
    <property type="entry name" value="RVT_1"/>
    <property type="match status" value="1"/>
</dbReference>
<dbReference type="InterPro" id="IPR043502">
    <property type="entry name" value="DNA/RNA_pol_sf"/>
</dbReference>
<feature type="domain" description="Reverse transcriptase" evidence="3">
    <location>
        <begin position="197"/>
        <end position="472"/>
    </location>
</feature>
<organism evidence="4 5">
    <name type="scientific">Myodes glareolus</name>
    <name type="common">Bank vole</name>
    <name type="synonym">Clethrionomys glareolus</name>
    <dbReference type="NCBI Taxonomy" id="447135"/>
    <lineage>
        <taxon>Eukaryota</taxon>
        <taxon>Metazoa</taxon>
        <taxon>Chordata</taxon>
        <taxon>Craniata</taxon>
        <taxon>Vertebrata</taxon>
        <taxon>Euteleostomi</taxon>
        <taxon>Mammalia</taxon>
        <taxon>Eutheria</taxon>
        <taxon>Euarchontoglires</taxon>
        <taxon>Glires</taxon>
        <taxon>Rodentia</taxon>
        <taxon>Myomorpha</taxon>
        <taxon>Muroidea</taxon>
        <taxon>Cricetidae</taxon>
        <taxon>Arvicolinae</taxon>
        <taxon>Myodes</taxon>
    </lineage>
</organism>
<feature type="region of interest" description="Disordered" evidence="2">
    <location>
        <begin position="1"/>
        <end position="30"/>
    </location>
</feature>
<comment type="caution">
    <text evidence="4">The sequence shown here is derived from an EMBL/GenBank/DDBJ whole genome shotgun (WGS) entry which is preliminary data.</text>
</comment>
<dbReference type="CDD" id="cd01650">
    <property type="entry name" value="RT_nLTR_like"/>
    <property type="match status" value="1"/>
</dbReference>
<dbReference type="GO" id="GO:0003964">
    <property type="term" value="F:RNA-directed DNA polymerase activity"/>
    <property type="evidence" value="ECO:0007669"/>
    <property type="project" value="UniProtKB-EC"/>
</dbReference>
<dbReference type="SUPFAM" id="SSF56672">
    <property type="entry name" value="DNA/RNA polymerases"/>
    <property type="match status" value="1"/>
</dbReference>
<feature type="compositionally biased region" description="Basic and acidic residues" evidence="2">
    <location>
        <begin position="692"/>
        <end position="703"/>
    </location>
</feature>
<evidence type="ECO:0000256" key="2">
    <source>
        <dbReference type="SAM" id="MobiDB-lite"/>
    </source>
</evidence>